<organism evidence="2 3">
    <name type="scientific">Hymenobacter luteus</name>
    <dbReference type="NCBI Taxonomy" id="1411122"/>
    <lineage>
        <taxon>Bacteria</taxon>
        <taxon>Pseudomonadati</taxon>
        <taxon>Bacteroidota</taxon>
        <taxon>Cytophagia</taxon>
        <taxon>Cytophagales</taxon>
        <taxon>Hymenobacteraceae</taxon>
        <taxon>Hymenobacter</taxon>
    </lineage>
</organism>
<keyword evidence="3" id="KW-1185">Reference proteome</keyword>
<comment type="caution">
    <text evidence="2">The sequence shown here is derived from an EMBL/GenBank/DDBJ whole genome shotgun (WGS) entry which is preliminary data.</text>
</comment>
<dbReference type="Proteomes" id="UP000532746">
    <property type="component" value="Unassembled WGS sequence"/>
</dbReference>
<sequence length="146" mass="15562">MTSPHLSERAQQEAAESTSLLPLAQATHLRGCPLCQSRVATYRHLLTAVAHQAHPTFAFDLSASVLAQLPRAKPGFPWVLAGVATLVLGVVISFLALFGSLLTPIFYSLSTGLGAGLLTVAGLFVAGQCLELLAQHRRQMRQLAFS</sequence>
<keyword evidence="1" id="KW-1133">Transmembrane helix</keyword>
<dbReference type="EMBL" id="JACHGG010000002">
    <property type="protein sequence ID" value="MBB6058366.1"/>
    <property type="molecule type" value="Genomic_DNA"/>
</dbReference>
<accession>A0A7W9SYQ4</accession>
<evidence type="ECO:0000313" key="2">
    <source>
        <dbReference type="EMBL" id="MBB6058366.1"/>
    </source>
</evidence>
<proteinExistence type="predicted"/>
<gene>
    <name evidence="2" type="ORF">HNQ93_001212</name>
</gene>
<dbReference type="AlphaFoldDB" id="A0A7W9SYQ4"/>
<feature type="transmembrane region" description="Helical" evidence="1">
    <location>
        <begin position="113"/>
        <end position="134"/>
    </location>
</feature>
<reference evidence="2 3" key="1">
    <citation type="submission" date="2020-08" db="EMBL/GenBank/DDBJ databases">
        <title>Genomic Encyclopedia of Type Strains, Phase IV (KMG-IV): sequencing the most valuable type-strain genomes for metagenomic binning, comparative biology and taxonomic classification.</title>
        <authorList>
            <person name="Goeker M."/>
        </authorList>
    </citation>
    <scope>NUCLEOTIDE SEQUENCE [LARGE SCALE GENOMIC DNA]</scope>
    <source>
        <strain evidence="2 3">DSM 26718</strain>
    </source>
</reference>
<protein>
    <submittedName>
        <fullName evidence="2">Uncharacterized protein</fullName>
    </submittedName>
</protein>
<evidence type="ECO:0000313" key="3">
    <source>
        <dbReference type="Proteomes" id="UP000532746"/>
    </source>
</evidence>
<dbReference type="RefSeq" id="WP_183403402.1">
    <property type="nucleotide sequence ID" value="NZ_JACHGG010000002.1"/>
</dbReference>
<keyword evidence="1" id="KW-0812">Transmembrane</keyword>
<keyword evidence="1" id="KW-0472">Membrane</keyword>
<name>A0A7W9SYQ4_9BACT</name>
<feature type="transmembrane region" description="Helical" evidence="1">
    <location>
        <begin position="78"/>
        <end position="107"/>
    </location>
</feature>
<evidence type="ECO:0000256" key="1">
    <source>
        <dbReference type="SAM" id="Phobius"/>
    </source>
</evidence>